<feature type="region of interest" description="Disordered" evidence="1">
    <location>
        <begin position="181"/>
        <end position="230"/>
    </location>
</feature>
<name>A0A2T7PQD8_POMCA</name>
<protein>
    <submittedName>
        <fullName evidence="2">Uncharacterized protein</fullName>
    </submittedName>
</protein>
<evidence type="ECO:0000313" key="2">
    <source>
        <dbReference type="EMBL" id="PVD35587.1"/>
    </source>
</evidence>
<keyword evidence="3" id="KW-1185">Reference proteome</keyword>
<organism evidence="2 3">
    <name type="scientific">Pomacea canaliculata</name>
    <name type="common">Golden apple snail</name>
    <dbReference type="NCBI Taxonomy" id="400727"/>
    <lineage>
        <taxon>Eukaryota</taxon>
        <taxon>Metazoa</taxon>
        <taxon>Spiralia</taxon>
        <taxon>Lophotrochozoa</taxon>
        <taxon>Mollusca</taxon>
        <taxon>Gastropoda</taxon>
        <taxon>Caenogastropoda</taxon>
        <taxon>Architaenioglossa</taxon>
        <taxon>Ampullarioidea</taxon>
        <taxon>Ampullariidae</taxon>
        <taxon>Pomacea</taxon>
    </lineage>
</organism>
<evidence type="ECO:0000256" key="1">
    <source>
        <dbReference type="SAM" id="MobiDB-lite"/>
    </source>
</evidence>
<proteinExistence type="predicted"/>
<evidence type="ECO:0000313" key="3">
    <source>
        <dbReference type="Proteomes" id="UP000245119"/>
    </source>
</evidence>
<dbReference type="AlphaFoldDB" id="A0A2T7PQD8"/>
<sequence length="249" mass="27845">MNESVDGRQLCYDFKEDEASGTTSKGGVTGLYIAPAKVKSRRCTCIIDRPTVTTGSSVDTCDSGPLSSRTKRAEESLRTSSHPAVLQSGRRALMRHHLDDRSLNRLPLRPRGQASRVATYTYRKIFRCPKLKQPVIIIRERELSRRQKKKVSVFSSGWAEKGASPPRLLLHALLPPCMRHEPPQGYSPHSHVKCTARPPHPIPSPSVPSSHPQKLPSPLASCRGPHPLSRRRNHITFHFARCPPGRRTH</sequence>
<dbReference type="Proteomes" id="UP000245119">
    <property type="component" value="Linkage Group LG2"/>
</dbReference>
<feature type="region of interest" description="Disordered" evidence="1">
    <location>
        <begin position="57"/>
        <end position="83"/>
    </location>
</feature>
<gene>
    <name evidence="2" type="ORF">C0Q70_02550</name>
</gene>
<comment type="caution">
    <text evidence="2">The sequence shown here is derived from an EMBL/GenBank/DDBJ whole genome shotgun (WGS) entry which is preliminary data.</text>
</comment>
<feature type="compositionally biased region" description="Polar residues" evidence="1">
    <location>
        <begin position="57"/>
        <end position="68"/>
    </location>
</feature>
<reference evidence="2 3" key="1">
    <citation type="submission" date="2018-04" db="EMBL/GenBank/DDBJ databases">
        <title>The genome of golden apple snail Pomacea canaliculata provides insight into stress tolerance and invasive adaptation.</title>
        <authorList>
            <person name="Liu C."/>
            <person name="Liu B."/>
            <person name="Ren Y."/>
            <person name="Zhang Y."/>
            <person name="Wang H."/>
            <person name="Li S."/>
            <person name="Jiang F."/>
            <person name="Yin L."/>
            <person name="Zhang G."/>
            <person name="Qian W."/>
            <person name="Fan W."/>
        </authorList>
    </citation>
    <scope>NUCLEOTIDE SEQUENCE [LARGE SCALE GENOMIC DNA]</scope>
    <source>
        <strain evidence="2">SZHN2017</strain>
        <tissue evidence="2">Muscle</tissue>
    </source>
</reference>
<dbReference type="EMBL" id="PZQS01000002">
    <property type="protein sequence ID" value="PVD35587.1"/>
    <property type="molecule type" value="Genomic_DNA"/>
</dbReference>
<accession>A0A2T7PQD8</accession>